<dbReference type="InterPro" id="IPR027417">
    <property type="entry name" value="P-loop_NTPase"/>
</dbReference>
<dbReference type="GO" id="GO:0005634">
    <property type="term" value="C:nucleus"/>
    <property type="evidence" value="ECO:0007669"/>
    <property type="project" value="UniProtKB-SubCell"/>
</dbReference>
<dbReference type="STRING" id="1077348.A0A2G8RLJ3"/>
<dbReference type="PANTHER" id="PTHR13710">
    <property type="entry name" value="DNA HELICASE RECQ FAMILY MEMBER"/>
    <property type="match status" value="1"/>
</dbReference>
<comment type="subcellular location">
    <subcellularLocation>
        <location evidence="7">Nucleus</location>
    </subcellularLocation>
</comment>
<dbReference type="FunFam" id="3.40.50.300:FF:001389">
    <property type="entry name" value="ATP-dependent DNA helicase RecQ"/>
    <property type="match status" value="1"/>
</dbReference>
<evidence type="ECO:0000313" key="12">
    <source>
        <dbReference type="Proteomes" id="UP000230002"/>
    </source>
</evidence>
<dbReference type="GO" id="GO:0043138">
    <property type="term" value="F:3'-5' DNA helicase activity"/>
    <property type="evidence" value="ECO:0007669"/>
    <property type="project" value="UniProtKB-EC"/>
</dbReference>
<evidence type="ECO:0000256" key="2">
    <source>
        <dbReference type="ARBA" id="ARBA00022741"/>
    </source>
</evidence>
<comment type="catalytic activity">
    <reaction evidence="7">
        <text>ATP + H2O = ADP + phosphate + H(+)</text>
        <dbReference type="Rhea" id="RHEA:13065"/>
        <dbReference type="ChEBI" id="CHEBI:15377"/>
        <dbReference type="ChEBI" id="CHEBI:15378"/>
        <dbReference type="ChEBI" id="CHEBI:30616"/>
        <dbReference type="ChEBI" id="CHEBI:43474"/>
        <dbReference type="ChEBI" id="CHEBI:456216"/>
    </reaction>
</comment>
<evidence type="ECO:0000256" key="1">
    <source>
        <dbReference type="ARBA" id="ARBA00005446"/>
    </source>
</evidence>
<evidence type="ECO:0000256" key="7">
    <source>
        <dbReference type="RuleBase" id="RU364117"/>
    </source>
</evidence>
<feature type="compositionally biased region" description="Low complexity" evidence="8">
    <location>
        <begin position="511"/>
        <end position="524"/>
    </location>
</feature>
<dbReference type="InterPro" id="IPR011545">
    <property type="entry name" value="DEAD/DEAH_box_helicase_dom"/>
</dbReference>
<dbReference type="GO" id="GO:0005737">
    <property type="term" value="C:cytoplasm"/>
    <property type="evidence" value="ECO:0007669"/>
    <property type="project" value="TreeGrafter"/>
</dbReference>
<dbReference type="GO" id="GO:0003676">
    <property type="term" value="F:nucleic acid binding"/>
    <property type="evidence" value="ECO:0007669"/>
    <property type="project" value="InterPro"/>
</dbReference>
<proteinExistence type="inferred from homology"/>
<dbReference type="Proteomes" id="UP000230002">
    <property type="component" value="Unassembled WGS sequence"/>
</dbReference>
<dbReference type="EMBL" id="AYKW01000069">
    <property type="protein sequence ID" value="PIL22391.1"/>
    <property type="molecule type" value="Genomic_DNA"/>
</dbReference>
<feature type="domain" description="Helicase ATP-binding" evidence="9">
    <location>
        <begin position="45"/>
        <end position="220"/>
    </location>
</feature>
<dbReference type="GO" id="GO:0016887">
    <property type="term" value="F:ATP hydrolysis activity"/>
    <property type="evidence" value="ECO:0007669"/>
    <property type="project" value="RHEA"/>
</dbReference>
<evidence type="ECO:0000256" key="4">
    <source>
        <dbReference type="ARBA" id="ARBA00022806"/>
    </source>
</evidence>
<dbReference type="GO" id="GO:0005524">
    <property type="term" value="F:ATP binding"/>
    <property type="evidence" value="ECO:0007669"/>
    <property type="project" value="UniProtKB-KW"/>
</dbReference>
<keyword evidence="5 7" id="KW-0067">ATP-binding</keyword>
<evidence type="ECO:0000256" key="8">
    <source>
        <dbReference type="SAM" id="MobiDB-lite"/>
    </source>
</evidence>
<keyword evidence="12" id="KW-1185">Reference proteome</keyword>
<keyword evidence="2 7" id="KW-0547">Nucleotide-binding</keyword>
<dbReference type="InterPro" id="IPR001650">
    <property type="entry name" value="Helicase_C-like"/>
</dbReference>
<gene>
    <name evidence="11" type="ORF">GSI_15079</name>
</gene>
<accession>A0A2G8RLJ3</accession>
<dbReference type="SMART" id="SM00487">
    <property type="entry name" value="DEXDc"/>
    <property type="match status" value="1"/>
</dbReference>
<dbReference type="EC" id="5.6.2.4" evidence="7"/>
<dbReference type="PANTHER" id="PTHR13710:SF152">
    <property type="entry name" value="ATP-DEPENDENT DNA HELICASE Q5"/>
    <property type="match status" value="1"/>
</dbReference>
<dbReference type="SMART" id="SM00490">
    <property type="entry name" value="HELICc"/>
    <property type="match status" value="1"/>
</dbReference>
<dbReference type="Pfam" id="PF16124">
    <property type="entry name" value="RecQ_Zn_bind"/>
    <property type="match status" value="1"/>
</dbReference>
<keyword evidence="4 7" id="KW-0347">Helicase</keyword>
<dbReference type="PROSITE" id="PS51192">
    <property type="entry name" value="HELICASE_ATP_BIND_1"/>
    <property type="match status" value="1"/>
</dbReference>
<feature type="compositionally biased region" description="Basic and acidic residues" evidence="8">
    <location>
        <begin position="602"/>
        <end position="611"/>
    </location>
</feature>
<dbReference type="AlphaFoldDB" id="A0A2G8RLJ3"/>
<dbReference type="NCBIfam" id="TIGR00614">
    <property type="entry name" value="recQ_fam"/>
    <property type="match status" value="1"/>
</dbReference>
<dbReference type="OrthoDB" id="10261556at2759"/>
<dbReference type="SUPFAM" id="SSF52540">
    <property type="entry name" value="P-loop containing nucleoside triphosphate hydrolases"/>
    <property type="match status" value="1"/>
</dbReference>
<organism evidence="11 12">
    <name type="scientific">Ganoderma sinense ZZ0214-1</name>
    <dbReference type="NCBI Taxonomy" id="1077348"/>
    <lineage>
        <taxon>Eukaryota</taxon>
        <taxon>Fungi</taxon>
        <taxon>Dikarya</taxon>
        <taxon>Basidiomycota</taxon>
        <taxon>Agaricomycotina</taxon>
        <taxon>Agaricomycetes</taxon>
        <taxon>Polyporales</taxon>
        <taxon>Polyporaceae</taxon>
        <taxon>Ganoderma</taxon>
    </lineage>
</organism>
<sequence length="823" mass="90546">MISISPYAASCRKLSATQHSGDARNRSSKQPYSVLLNIYQILHSNSRWSQGSDVLVIAPTGMGKSLCFQVPAVAAENGVTVVVSPLIALMKNQISKLRDLGISVASLTSEVSSKDRAYVLQDLRSDNPSFRLLYVSPEKFCTSEIRQIIAGLYEKNELNRLVVDEAHCISEWGHDFREEYRRLGSFRDKYPNIPIMALTATATDMVQEDVIRSLKMAPNRLFVAIHPFNRANLYYESNPNPTAHMIDIYEYIENLHRRRGRPSSGIVYCRTRALCDELADFLRKKSIQAKAYHRGLSNSVLDKTLKEWDEGGTGVPGGVDVVCATIAFGMGIDKADVRYIIHFDLPKSFEGYYQETGRAGRDGLPAKCILFYSREDATRVKHWVSESHSKRIIRAESDNGPEPSQRASDSLSALLNFAENVNLCRHVLICRYFGENIDLRDPEVTKKYCNEMCDVCKYPNKVRNRKLHLSSQEEVDSQPWRVGARVQFDDAGAKADRDSPAPGNAIRRLPSGGSFSDSSNSVAGPSRTSSKRAGGPDRVTHDSSGPGPSKKVKTAPPPVPIPISVSLRQSIRKPFKTPFLNPNAVKSSVGSDVSSGAVRKKPPLELSRRPQADAPEDLDDDGEIQFVPSPPADKGKGKARVAVREVIDVESSDTISRPDSELDSGDLPGQRASSPVTIPDTDVELDAAYSQKIPANVRQGHFTALRKALHKTLPTDSNPTRSGTSVWAASWSGLKFGPADAETKNGVLSSVARELEFGVHSLCRTTAGYEERASRQIKAVSMLSQKGAWTGVADDDLEDAREVADALRQTCERVRKGKGTRAT</sequence>
<name>A0A2G8RLJ3_9APHY</name>
<evidence type="ECO:0000256" key="5">
    <source>
        <dbReference type="ARBA" id="ARBA00022840"/>
    </source>
</evidence>
<evidence type="ECO:0000259" key="9">
    <source>
        <dbReference type="PROSITE" id="PS51192"/>
    </source>
</evidence>
<dbReference type="CDD" id="cd17920">
    <property type="entry name" value="DEXHc_RecQ"/>
    <property type="match status" value="1"/>
</dbReference>
<feature type="compositionally biased region" description="Acidic residues" evidence="8">
    <location>
        <begin position="614"/>
        <end position="623"/>
    </location>
</feature>
<dbReference type="InterPro" id="IPR004589">
    <property type="entry name" value="DNA_helicase_ATP-dep_RecQ"/>
</dbReference>
<evidence type="ECO:0000256" key="3">
    <source>
        <dbReference type="ARBA" id="ARBA00022801"/>
    </source>
</evidence>
<dbReference type="Pfam" id="PF00270">
    <property type="entry name" value="DEAD"/>
    <property type="match status" value="1"/>
</dbReference>
<comment type="caution">
    <text evidence="11">The sequence shown here is derived from an EMBL/GenBank/DDBJ whole genome shotgun (WGS) entry which is preliminary data.</text>
</comment>
<dbReference type="GO" id="GO:0005694">
    <property type="term" value="C:chromosome"/>
    <property type="evidence" value="ECO:0007669"/>
    <property type="project" value="TreeGrafter"/>
</dbReference>
<dbReference type="PROSITE" id="PS51194">
    <property type="entry name" value="HELICASE_CTER"/>
    <property type="match status" value="1"/>
</dbReference>
<dbReference type="InterPro" id="IPR032284">
    <property type="entry name" value="RecQ_Zn-bd"/>
</dbReference>
<dbReference type="CDD" id="cd18794">
    <property type="entry name" value="SF2_C_RecQ"/>
    <property type="match status" value="1"/>
</dbReference>
<evidence type="ECO:0000313" key="11">
    <source>
        <dbReference type="EMBL" id="PIL22391.1"/>
    </source>
</evidence>
<comment type="similarity">
    <text evidence="1 7">Belongs to the helicase family. RecQ subfamily.</text>
</comment>
<reference evidence="11 12" key="1">
    <citation type="journal article" date="2015" name="Sci. Rep.">
        <title>Chromosome-level genome map provides insights into diverse defense mechanisms in the medicinal fungus Ganoderma sinense.</title>
        <authorList>
            <person name="Zhu Y."/>
            <person name="Xu J."/>
            <person name="Sun C."/>
            <person name="Zhou S."/>
            <person name="Xu H."/>
            <person name="Nelson D.R."/>
            <person name="Qian J."/>
            <person name="Song J."/>
            <person name="Luo H."/>
            <person name="Xiang L."/>
            <person name="Li Y."/>
            <person name="Xu Z."/>
            <person name="Ji A."/>
            <person name="Wang L."/>
            <person name="Lu S."/>
            <person name="Hayward A."/>
            <person name="Sun W."/>
            <person name="Li X."/>
            <person name="Schwartz D.C."/>
            <person name="Wang Y."/>
            <person name="Chen S."/>
        </authorList>
    </citation>
    <scope>NUCLEOTIDE SEQUENCE [LARGE SCALE GENOMIC DNA]</scope>
    <source>
        <strain evidence="11 12">ZZ0214-1</strain>
    </source>
</reference>
<dbReference type="GO" id="GO:0000724">
    <property type="term" value="P:double-strand break repair via homologous recombination"/>
    <property type="evidence" value="ECO:0007669"/>
    <property type="project" value="TreeGrafter"/>
</dbReference>
<dbReference type="Gene3D" id="3.40.50.300">
    <property type="entry name" value="P-loop containing nucleotide triphosphate hydrolases"/>
    <property type="match status" value="2"/>
</dbReference>
<keyword evidence="3 7" id="KW-0378">Hydrolase</keyword>
<dbReference type="InterPro" id="IPR014001">
    <property type="entry name" value="Helicase_ATP-bd"/>
</dbReference>
<dbReference type="Pfam" id="PF00271">
    <property type="entry name" value="Helicase_C"/>
    <property type="match status" value="1"/>
</dbReference>
<comment type="catalytic activity">
    <reaction evidence="6 7">
        <text>Couples ATP hydrolysis with the unwinding of duplex DNA by translocating in the 3'-5' direction.</text>
        <dbReference type="EC" id="5.6.2.4"/>
    </reaction>
</comment>
<evidence type="ECO:0000259" key="10">
    <source>
        <dbReference type="PROSITE" id="PS51194"/>
    </source>
</evidence>
<dbReference type="GO" id="GO:0009378">
    <property type="term" value="F:four-way junction helicase activity"/>
    <property type="evidence" value="ECO:0007669"/>
    <property type="project" value="TreeGrafter"/>
</dbReference>
<feature type="compositionally biased region" description="Low complexity" evidence="8">
    <location>
        <begin position="584"/>
        <end position="597"/>
    </location>
</feature>
<protein>
    <recommendedName>
        <fullName evidence="7">ATP-dependent DNA helicase</fullName>
        <ecNumber evidence="7">5.6.2.4</ecNumber>
    </recommendedName>
</protein>
<feature type="domain" description="Helicase C-terminal" evidence="10">
    <location>
        <begin position="247"/>
        <end position="408"/>
    </location>
</feature>
<evidence type="ECO:0000256" key="6">
    <source>
        <dbReference type="ARBA" id="ARBA00034617"/>
    </source>
</evidence>
<keyword evidence="7" id="KW-0539">Nucleus</keyword>
<feature type="region of interest" description="Disordered" evidence="8">
    <location>
        <begin position="576"/>
        <end position="677"/>
    </location>
</feature>
<feature type="region of interest" description="Disordered" evidence="8">
    <location>
        <begin position="491"/>
        <end position="561"/>
    </location>
</feature>